<dbReference type="InParanoid" id="A0A0C9ZD22"/>
<dbReference type="OrthoDB" id="2654320at2759"/>
<gene>
    <name evidence="2" type="ORF">CY34DRAFT_96150</name>
</gene>
<sequence>MVHKSTPVPAFYQADGPPQPIPSLTYHTEILYPTPSFVLISPQEEISFSTHTLRGRFPTPSRVFSTTSFRVTSPIPSRAPTPKVTKSVSFLADQNGELEKMSMYSSILSTDSNGSKIPKPEGEAGRPGRGGYNLEKSLNWDADRFKKLKGHVHRLIEKHCDTSKSKTNQSLTALNSVERDAVAQFPELHDYVGCWPVGDLVQMQLKNISAKERQKLAKKK</sequence>
<evidence type="ECO:0000313" key="3">
    <source>
        <dbReference type="Proteomes" id="UP000054485"/>
    </source>
</evidence>
<dbReference type="EMBL" id="KN835628">
    <property type="protein sequence ID" value="KIK35395.1"/>
    <property type="molecule type" value="Genomic_DNA"/>
</dbReference>
<accession>A0A0C9ZD22</accession>
<evidence type="ECO:0000313" key="2">
    <source>
        <dbReference type="EMBL" id="KIK35395.1"/>
    </source>
</evidence>
<dbReference type="Proteomes" id="UP000054485">
    <property type="component" value="Unassembled WGS sequence"/>
</dbReference>
<keyword evidence="3" id="KW-1185">Reference proteome</keyword>
<dbReference type="AlphaFoldDB" id="A0A0C9ZD22"/>
<reference evidence="3" key="2">
    <citation type="submission" date="2015-01" db="EMBL/GenBank/DDBJ databases">
        <title>Evolutionary Origins and Diversification of the Mycorrhizal Mutualists.</title>
        <authorList>
            <consortium name="DOE Joint Genome Institute"/>
            <consortium name="Mycorrhizal Genomics Consortium"/>
            <person name="Kohler A."/>
            <person name="Kuo A."/>
            <person name="Nagy L.G."/>
            <person name="Floudas D."/>
            <person name="Copeland A."/>
            <person name="Barry K.W."/>
            <person name="Cichocki N."/>
            <person name="Veneault-Fourrey C."/>
            <person name="LaButti K."/>
            <person name="Lindquist E.A."/>
            <person name="Lipzen A."/>
            <person name="Lundell T."/>
            <person name="Morin E."/>
            <person name="Murat C."/>
            <person name="Riley R."/>
            <person name="Ohm R."/>
            <person name="Sun H."/>
            <person name="Tunlid A."/>
            <person name="Henrissat B."/>
            <person name="Grigoriev I.V."/>
            <person name="Hibbett D.S."/>
            <person name="Martin F."/>
        </authorList>
    </citation>
    <scope>NUCLEOTIDE SEQUENCE [LARGE SCALE GENOMIC DNA]</scope>
    <source>
        <strain evidence="3">UH-Slu-Lm8-n1</strain>
    </source>
</reference>
<name>A0A0C9ZD22_9AGAM</name>
<proteinExistence type="predicted"/>
<reference evidence="2 3" key="1">
    <citation type="submission" date="2014-04" db="EMBL/GenBank/DDBJ databases">
        <authorList>
            <consortium name="DOE Joint Genome Institute"/>
            <person name="Kuo A."/>
            <person name="Ruytinx J."/>
            <person name="Rineau F."/>
            <person name="Colpaert J."/>
            <person name="Kohler A."/>
            <person name="Nagy L.G."/>
            <person name="Floudas D."/>
            <person name="Copeland A."/>
            <person name="Barry K.W."/>
            <person name="Cichocki N."/>
            <person name="Veneault-Fourrey C."/>
            <person name="LaButti K."/>
            <person name="Lindquist E.A."/>
            <person name="Lipzen A."/>
            <person name="Lundell T."/>
            <person name="Morin E."/>
            <person name="Murat C."/>
            <person name="Sun H."/>
            <person name="Tunlid A."/>
            <person name="Henrissat B."/>
            <person name="Grigoriev I.V."/>
            <person name="Hibbett D.S."/>
            <person name="Martin F."/>
            <person name="Nordberg H.P."/>
            <person name="Cantor M.N."/>
            <person name="Hua S.X."/>
        </authorList>
    </citation>
    <scope>NUCLEOTIDE SEQUENCE [LARGE SCALE GENOMIC DNA]</scope>
    <source>
        <strain evidence="2 3">UH-Slu-Lm8-n1</strain>
    </source>
</reference>
<dbReference type="STRING" id="930992.A0A0C9ZD22"/>
<feature type="region of interest" description="Disordered" evidence="1">
    <location>
        <begin position="109"/>
        <end position="131"/>
    </location>
</feature>
<protein>
    <submittedName>
        <fullName evidence="2">Uncharacterized protein</fullName>
    </submittedName>
</protein>
<organism evidence="2 3">
    <name type="scientific">Suillus luteus UH-Slu-Lm8-n1</name>
    <dbReference type="NCBI Taxonomy" id="930992"/>
    <lineage>
        <taxon>Eukaryota</taxon>
        <taxon>Fungi</taxon>
        <taxon>Dikarya</taxon>
        <taxon>Basidiomycota</taxon>
        <taxon>Agaricomycotina</taxon>
        <taxon>Agaricomycetes</taxon>
        <taxon>Agaricomycetidae</taxon>
        <taxon>Boletales</taxon>
        <taxon>Suillineae</taxon>
        <taxon>Suillaceae</taxon>
        <taxon>Suillus</taxon>
    </lineage>
</organism>
<dbReference type="HOGENOM" id="CLU_065614_1_0_1"/>
<evidence type="ECO:0000256" key="1">
    <source>
        <dbReference type="SAM" id="MobiDB-lite"/>
    </source>
</evidence>